<dbReference type="AlphaFoldDB" id="A0A919P577"/>
<dbReference type="InterPro" id="IPR038670">
    <property type="entry name" value="HslJ-like_sf"/>
</dbReference>
<sequence>MDIGWVRPAALVCVVVVVLAACGTGSGASPTRSGQSLSCGDGAGSAPSLCGTFVSVSGTDGGADVAWLASDPLTVEVDARDGSATLAVATPCNAIDVPVEVTGSTLVPDVENTTVGAKGCLGEASAQEAWTRALVAQPLTYELDGDTLTLSTPDAAVVLERRP</sequence>
<dbReference type="Gene3D" id="2.40.128.270">
    <property type="match status" value="1"/>
</dbReference>
<organism evidence="1 2">
    <name type="scientific">Cellulomonas chitinilytica</name>
    <dbReference type="NCBI Taxonomy" id="398759"/>
    <lineage>
        <taxon>Bacteria</taxon>
        <taxon>Bacillati</taxon>
        <taxon>Actinomycetota</taxon>
        <taxon>Actinomycetes</taxon>
        <taxon>Micrococcales</taxon>
        <taxon>Cellulomonadaceae</taxon>
        <taxon>Cellulomonas</taxon>
    </lineage>
</organism>
<comment type="caution">
    <text evidence="1">The sequence shown here is derived from an EMBL/GenBank/DDBJ whole genome shotgun (WGS) entry which is preliminary data.</text>
</comment>
<dbReference type="Proteomes" id="UP000632740">
    <property type="component" value="Unassembled WGS sequence"/>
</dbReference>
<name>A0A919P577_9CELL</name>
<evidence type="ECO:0008006" key="3">
    <source>
        <dbReference type="Google" id="ProtNLM"/>
    </source>
</evidence>
<dbReference type="PROSITE" id="PS51257">
    <property type="entry name" value="PROKAR_LIPOPROTEIN"/>
    <property type="match status" value="1"/>
</dbReference>
<protein>
    <recommendedName>
        <fullName evidence="3">META domain-containing protein</fullName>
    </recommendedName>
</protein>
<proteinExistence type="predicted"/>
<dbReference type="EMBL" id="BONK01000014">
    <property type="protein sequence ID" value="GIG22930.1"/>
    <property type="molecule type" value="Genomic_DNA"/>
</dbReference>
<keyword evidence="2" id="KW-1185">Reference proteome</keyword>
<reference evidence="1" key="1">
    <citation type="submission" date="2021-01" db="EMBL/GenBank/DDBJ databases">
        <title>Whole genome shotgun sequence of Cellulomonas chitinilytica NBRC 110799.</title>
        <authorList>
            <person name="Komaki H."/>
            <person name="Tamura T."/>
        </authorList>
    </citation>
    <scope>NUCLEOTIDE SEQUENCE</scope>
    <source>
        <strain evidence="1">NBRC 110799</strain>
    </source>
</reference>
<evidence type="ECO:0000313" key="2">
    <source>
        <dbReference type="Proteomes" id="UP000632740"/>
    </source>
</evidence>
<evidence type="ECO:0000313" key="1">
    <source>
        <dbReference type="EMBL" id="GIG22930.1"/>
    </source>
</evidence>
<accession>A0A919P577</accession>
<gene>
    <name evidence="1" type="ORF">Cch01nite_36540</name>
</gene>